<dbReference type="SUPFAM" id="SSF53335">
    <property type="entry name" value="S-adenosyl-L-methionine-dependent methyltransferases"/>
    <property type="match status" value="1"/>
</dbReference>
<dbReference type="InterPro" id="IPR041698">
    <property type="entry name" value="Methyltransf_25"/>
</dbReference>
<keyword evidence="3" id="KW-1185">Reference proteome</keyword>
<name>A0ABT5DBL5_9BACT</name>
<gene>
    <name evidence="2" type="ORF">POL68_21455</name>
</gene>
<dbReference type="GO" id="GO:0008168">
    <property type="term" value="F:methyltransferase activity"/>
    <property type="evidence" value="ECO:0007669"/>
    <property type="project" value="UniProtKB-KW"/>
</dbReference>
<dbReference type="InterPro" id="IPR029063">
    <property type="entry name" value="SAM-dependent_MTases_sf"/>
</dbReference>
<dbReference type="Gene3D" id="3.40.50.150">
    <property type="entry name" value="Vaccinia Virus protein VP39"/>
    <property type="match status" value="1"/>
</dbReference>
<protein>
    <submittedName>
        <fullName evidence="2">Class I SAM-dependent methyltransferase</fullName>
    </submittedName>
</protein>
<dbReference type="RefSeq" id="WP_272141018.1">
    <property type="nucleotide sequence ID" value="NZ_JAQNDM010000002.1"/>
</dbReference>
<dbReference type="Pfam" id="PF13649">
    <property type="entry name" value="Methyltransf_25"/>
    <property type="match status" value="1"/>
</dbReference>
<evidence type="ECO:0000259" key="1">
    <source>
        <dbReference type="Pfam" id="PF13649"/>
    </source>
</evidence>
<dbReference type="Proteomes" id="UP001221838">
    <property type="component" value="Unassembled WGS sequence"/>
</dbReference>
<comment type="caution">
    <text evidence="2">The sequence shown here is derived from an EMBL/GenBank/DDBJ whole genome shotgun (WGS) entry which is preliminary data.</text>
</comment>
<feature type="domain" description="Methyltransferase" evidence="1">
    <location>
        <begin position="47"/>
        <end position="132"/>
    </location>
</feature>
<proteinExistence type="predicted"/>
<keyword evidence="2" id="KW-0808">Transferase</keyword>
<sequence length="202" mass="22468">MSFHESLIRGLYDRLAERYIADRPSVPWSERPWLDRFLTHIPPGGSVVDLGCGAGTPIGRYLLSRGHAVTGIDTSPRLIAHCRATLPDGDWRVADMCTLALSRQFHGVLAWDSFFHLGHDAQRAMFPVFRDHALPGATLMFTSGAEHGEAYGDYHGAPLYHASLAPEEYTRRLADNGFSVVDRVFDDPDCAGHSVWLAQRTH</sequence>
<dbReference type="GO" id="GO:0032259">
    <property type="term" value="P:methylation"/>
    <property type="evidence" value="ECO:0007669"/>
    <property type="project" value="UniProtKB-KW"/>
</dbReference>
<dbReference type="CDD" id="cd02440">
    <property type="entry name" value="AdoMet_MTases"/>
    <property type="match status" value="1"/>
</dbReference>
<evidence type="ECO:0000313" key="3">
    <source>
        <dbReference type="Proteomes" id="UP001221838"/>
    </source>
</evidence>
<organism evidence="2 3">
    <name type="scientific">Stigmatella ashevillensis</name>
    <dbReference type="NCBI Taxonomy" id="2995309"/>
    <lineage>
        <taxon>Bacteria</taxon>
        <taxon>Pseudomonadati</taxon>
        <taxon>Myxococcota</taxon>
        <taxon>Myxococcia</taxon>
        <taxon>Myxococcales</taxon>
        <taxon>Cystobacterineae</taxon>
        <taxon>Archangiaceae</taxon>
        <taxon>Stigmatella</taxon>
    </lineage>
</organism>
<dbReference type="EMBL" id="JAQNDM010000002">
    <property type="protein sequence ID" value="MDC0711052.1"/>
    <property type="molecule type" value="Genomic_DNA"/>
</dbReference>
<keyword evidence="2" id="KW-0489">Methyltransferase</keyword>
<accession>A0ABT5DBL5</accession>
<reference evidence="2 3" key="1">
    <citation type="submission" date="2022-11" db="EMBL/GenBank/DDBJ databases">
        <title>Minimal conservation of predation-associated metabolite biosynthetic gene clusters underscores biosynthetic potential of Myxococcota including descriptions for ten novel species: Archangium lansinium sp. nov., Myxococcus landrumus sp. nov., Nannocystis bai.</title>
        <authorList>
            <person name="Ahearne A."/>
            <person name="Stevens C."/>
            <person name="Dowd S."/>
        </authorList>
    </citation>
    <scope>NUCLEOTIDE SEQUENCE [LARGE SCALE GENOMIC DNA]</scope>
    <source>
        <strain evidence="2 3">NCWAL01</strain>
    </source>
</reference>
<evidence type="ECO:0000313" key="2">
    <source>
        <dbReference type="EMBL" id="MDC0711052.1"/>
    </source>
</evidence>